<dbReference type="GO" id="GO:0005524">
    <property type="term" value="F:ATP binding"/>
    <property type="evidence" value="ECO:0007669"/>
    <property type="project" value="UniProtKB-KW"/>
</dbReference>
<dbReference type="SUPFAM" id="SSF53613">
    <property type="entry name" value="Ribokinase-like"/>
    <property type="match status" value="1"/>
</dbReference>
<dbReference type="AlphaFoldDB" id="D0MD63"/>
<evidence type="ECO:0000259" key="7">
    <source>
        <dbReference type="Pfam" id="PF08543"/>
    </source>
</evidence>
<dbReference type="CDD" id="cd01169">
    <property type="entry name" value="HMPP_kinase"/>
    <property type="match status" value="1"/>
</dbReference>
<dbReference type="Pfam" id="PF08543">
    <property type="entry name" value="Phos_pyr_kin"/>
    <property type="match status" value="1"/>
</dbReference>
<reference evidence="8 9" key="1">
    <citation type="journal article" date="2009" name="Stand. Genomic Sci.">
        <title>Complete genome sequence of Rhodothermus marinus type strain (R-10).</title>
        <authorList>
            <person name="Nolan M."/>
            <person name="Tindall B.J."/>
            <person name="Pomrenke H."/>
            <person name="Lapidus A."/>
            <person name="Copeland A."/>
            <person name="Glavina Del Rio T."/>
            <person name="Lucas S."/>
            <person name="Chen F."/>
            <person name="Tice H."/>
            <person name="Cheng J.F."/>
            <person name="Saunders E."/>
            <person name="Han C."/>
            <person name="Bruce D."/>
            <person name="Goodwin L."/>
            <person name="Chain P."/>
            <person name="Pitluck S."/>
            <person name="Ovchinikova G."/>
            <person name="Pati A."/>
            <person name="Ivanova N."/>
            <person name="Mavromatis K."/>
            <person name="Chen A."/>
            <person name="Palaniappan K."/>
            <person name="Land M."/>
            <person name="Hauser L."/>
            <person name="Chang Y.J."/>
            <person name="Jeffries C.D."/>
            <person name="Brettin T."/>
            <person name="Goker M."/>
            <person name="Bristow J."/>
            <person name="Eisen J.A."/>
            <person name="Markowitz V."/>
            <person name="Hugenholtz P."/>
            <person name="Kyrpides N.C."/>
            <person name="Klenk H.P."/>
            <person name="Detter J.C."/>
        </authorList>
    </citation>
    <scope>NUCLEOTIDE SEQUENCE [LARGE SCALE GENOMIC DNA]</scope>
    <source>
        <strain evidence="9">ATCC 43812 / DSM 4252 / R-10</strain>
    </source>
</reference>
<protein>
    <recommendedName>
        <fullName evidence="2">hydroxymethylpyrimidine kinase</fullName>
        <ecNumber evidence="2">2.7.1.49</ecNumber>
    </recommendedName>
</protein>
<dbReference type="KEGG" id="rmr:Rmar_2095"/>
<keyword evidence="3" id="KW-0808">Transferase</keyword>
<dbReference type="STRING" id="518766.Rmar_2095"/>
<feature type="domain" description="Pyridoxamine kinase/Phosphomethylpyrimidine kinase" evidence="7">
    <location>
        <begin position="16"/>
        <end position="261"/>
    </location>
</feature>
<dbReference type="RefSeq" id="WP_012844586.1">
    <property type="nucleotide sequence ID" value="NC_013501.1"/>
</dbReference>
<dbReference type="eggNOG" id="COG0351">
    <property type="taxonomic scope" value="Bacteria"/>
</dbReference>
<evidence type="ECO:0000313" key="8">
    <source>
        <dbReference type="EMBL" id="ACY48975.1"/>
    </source>
</evidence>
<evidence type="ECO:0000256" key="2">
    <source>
        <dbReference type="ARBA" id="ARBA00012135"/>
    </source>
</evidence>
<name>D0MD63_RHOM4</name>
<accession>D0MD63</accession>
<dbReference type="InterPro" id="IPR004399">
    <property type="entry name" value="HMP/HMP-P_kinase_dom"/>
</dbReference>
<dbReference type="InterPro" id="IPR013749">
    <property type="entry name" value="PM/HMP-P_kinase-1"/>
</dbReference>
<dbReference type="GO" id="GO:0009228">
    <property type="term" value="P:thiamine biosynthetic process"/>
    <property type="evidence" value="ECO:0007669"/>
    <property type="project" value="InterPro"/>
</dbReference>
<organism evidence="8 9">
    <name type="scientific">Rhodothermus marinus (strain ATCC 43812 / DSM 4252 / R-10)</name>
    <name type="common">Rhodothermus obamensis</name>
    <dbReference type="NCBI Taxonomy" id="518766"/>
    <lineage>
        <taxon>Bacteria</taxon>
        <taxon>Pseudomonadati</taxon>
        <taxon>Rhodothermota</taxon>
        <taxon>Rhodothermia</taxon>
        <taxon>Rhodothermales</taxon>
        <taxon>Rhodothermaceae</taxon>
        <taxon>Rhodothermus</taxon>
    </lineage>
</organism>
<dbReference type="GO" id="GO:0008972">
    <property type="term" value="F:phosphomethylpyrimidine kinase activity"/>
    <property type="evidence" value="ECO:0007669"/>
    <property type="project" value="InterPro"/>
</dbReference>
<dbReference type="HOGENOM" id="CLU_020520_0_0_10"/>
<dbReference type="EMBL" id="CP001807">
    <property type="protein sequence ID" value="ACY48975.1"/>
    <property type="molecule type" value="Genomic_DNA"/>
</dbReference>
<dbReference type="Proteomes" id="UP000002221">
    <property type="component" value="Chromosome"/>
</dbReference>
<evidence type="ECO:0000313" key="9">
    <source>
        <dbReference type="Proteomes" id="UP000002221"/>
    </source>
</evidence>
<dbReference type="Gene3D" id="3.40.1190.20">
    <property type="match status" value="1"/>
</dbReference>
<keyword evidence="9" id="KW-1185">Reference proteome</keyword>
<evidence type="ECO:0000256" key="6">
    <source>
        <dbReference type="ARBA" id="ARBA00022840"/>
    </source>
</evidence>
<sequence length="285" mass="30273">MNRQIPPVALTIAGSDSGGGAGIQADIKAMQANGVFAASVITAVTAQNTRAVTAAFELPLELIEAQIDAVFEDLPVAAVKTGMLSSAAIIELVARKAEQWQMRPLVVDPVMISKSGYPLLKPDAVATLREALLPLATLVTPNAHEAAHLTGLKIETVEDLYEAARRIKAMGPQAVLVKGGHLSREAVAVDVLFDGERFEEFRAPRIDTPHTHGTGCTYASAIAANLARGFSLVEAVRRAKRYVTEAIRHALPIGGGHGPTHHFYFLESFKGFPIGAEEPEKTAGV</sequence>
<evidence type="ECO:0000256" key="5">
    <source>
        <dbReference type="ARBA" id="ARBA00022777"/>
    </source>
</evidence>
<keyword evidence="5 8" id="KW-0418">Kinase</keyword>
<dbReference type="InterPro" id="IPR029056">
    <property type="entry name" value="Ribokinase-like"/>
</dbReference>
<gene>
    <name evidence="8" type="ordered locus">Rmar_2095</name>
</gene>
<dbReference type="GO" id="GO:0005829">
    <property type="term" value="C:cytosol"/>
    <property type="evidence" value="ECO:0007669"/>
    <property type="project" value="TreeGrafter"/>
</dbReference>
<dbReference type="FunFam" id="3.40.1190.20:FF:000003">
    <property type="entry name" value="Phosphomethylpyrimidine kinase ThiD"/>
    <property type="match status" value="1"/>
</dbReference>
<evidence type="ECO:0000256" key="3">
    <source>
        <dbReference type="ARBA" id="ARBA00022679"/>
    </source>
</evidence>
<dbReference type="PANTHER" id="PTHR20858:SF17">
    <property type="entry name" value="HYDROXYMETHYLPYRIMIDINE_PHOSPHOMETHYLPYRIMIDINE KINASE THI20-RELATED"/>
    <property type="match status" value="1"/>
</dbReference>
<proteinExistence type="predicted"/>
<dbReference type="EC" id="2.7.1.49" evidence="2"/>
<dbReference type="NCBIfam" id="TIGR00097">
    <property type="entry name" value="HMP-P_kinase"/>
    <property type="match status" value="1"/>
</dbReference>
<keyword evidence="6" id="KW-0067">ATP-binding</keyword>
<keyword evidence="4" id="KW-0547">Nucleotide-binding</keyword>
<comment type="pathway">
    <text evidence="1">Cofactor biosynthesis; thiamine diphosphate biosynthesis.</text>
</comment>
<evidence type="ECO:0000256" key="1">
    <source>
        <dbReference type="ARBA" id="ARBA00004948"/>
    </source>
</evidence>
<dbReference type="GO" id="GO:0008902">
    <property type="term" value="F:hydroxymethylpyrimidine kinase activity"/>
    <property type="evidence" value="ECO:0007669"/>
    <property type="project" value="UniProtKB-EC"/>
</dbReference>
<dbReference type="PANTHER" id="PTHR20858">
    <property type="entry name" value="PHOSPHOMETHYLPYRIMIDINE KINASE"/>
    <property type="match status" value="1"/>
</dbReference>
<dbReference type="OrthoDB" id="9810880at2"/>
<evidence type="ECO:0000256" key="4">
    <source>
        <dbReference type="ARBA" id="ARBA00022741"/>
    </source>
</evidence>